<protein>
    <recommendedName>
        <fullName evidence="2">Biofilm-associated protein BapA-like prefix-like domain-containing protein</fullName>
    </recommendedName>
</protein>
<organism evidence="3 4">
    <name type="scientific">Pseudosulfitobacter pseudonitzschiae</name>
    <dbReference type="NCBI Taxonomy" id="1402135"/>
    <lineage>
        <taxon>Bacteria</taxon>
        <taxon>Pseudomonadati</taxon>
        <taxon>Pseudomonadota</taxon>
        <taxon>Alphaproteobacteria</taxon>
        <taxon>Rhodobacterales</taxon>
        <taxon>Roseobacteraceae</taxon>
        <taxon>Pseudosulfitobacter</taxon>
    </lineage>
</organism>
<evidence type="ECO:0000259" key="2">
    <source>
        <dbReference type="Pfam" id="PF22783"/>
    </source>
</evidence>
<reference evidence="3 4" key="1">
    <citation type="submission" date="2017-07" db="EMBL/GenBank/DDBJ databases">
        <title>Genome Sequence of Sulfitobacter pseudonitzschiae Strain SMR1 Isolated from a culture of the Diatom Skeletonema marinoi.</title>
        <authorList>
            <person name="Topel M."/>
            <person name="Pinder M.I.M."/>
            <person name="Johansson O.N."/>
            <person name="Kourtchenko O."/>
            <person name="Godhe A."/>
            <person name="Clarke A.K."/>
        </authorList>
    </citation>
    <scope>NUCLEOTIDE SEQUENCE [LARGE SCALE GENOMIC DNA]</scope>
    <source>
        <strain evidence="3 4">SMR1</strain>
        <plasmid evidence="3 4">pSMR1-2</plasmid>
    </source>
</reference>
<evidence type="ECO:0000256" key="1">
    <source>
        <dbReference type="SAM" id="MobiDB-lite"/>
    </source>
</evidence>
<proteinExistence type="predicted"/>
<evidence type="ECO:0000313" key="3">
    <source>
        <dbReference type="EMBL" id="ASM74944.1"/>
    </source>
</evidence>
<dbReference type="Proteomes" id="UP000199754">
    <property type="component" value="Plasmid pSMR1-2"/>
</dbReference>
<dbReference type="InterPro" id="IPR048051">
    <property type="entry name" value="BapA-like_prefix-like"/>
</dbReference>
<feature type="region of interest" description="Disordered" evidence="1">
    <location>
        <begin position="110"/>
        <end position="133"/>
    </location>
</feature>
<feature type="domain" description="Biofilm-associated protein BapA-like prefix-like" evidence="2">
    <location>
        <begin position="36"/>
        <end position="75"/>
    </location>
</feature>
<dbReference type="RefSeq" id="WP_421086409.1">
    <property type="nucleotide sequence ID" value="NZ_JBMGNR010000001.1"/>
</dbReference>
<keyword evidence="4" id="KW-1185">Reference proteome</keyword>
<geneLocation type="plasmid" evidence="3 4">
    <name>pSMR1-2</name>
</geneLocation>
<dbReference type="EMBL" id="CP022417">
    <property type="protein sequence ID" value="ASM74944.1"/>
    <property type="molecule type" value="Genomic_DNA"/>
</dbReference>
<accession>A0A221K7G6</accession>
<dbReference type="Pfam" id="PF22783">
    <property type="entry name" value="BapA_N"/>
    <property type="match status" value="1"/>
</dbReference>
<name>A0A221K7G6_9RHOB</name>
<dbReference type="AlphaFoldDB" id="A0A221K7G6"/>
<feature type="region of interest" description="Disordered" evidence="1">
    <location>
        <begin position="149"/>
        <end position="243"/>
    </location>
</feature>
<evidence type="ECO:0000313" key="4">
    <source>
        <dbReference type="Proteomes" id="UP000199754"/>
    </source>
</evidence>
<sequence>MTTGATTQAKGGDRTSNARVITRRVLEEPTDVSVNAAILATDKVGADLVVRLSNGETLTIENFFVIGPEGDFSRLLSASGAPVLTGLLGPEPDMPQDTELTAAMQPAQGIGPANAEDISAGGTEPRDTSDWGDTALIAGAGLSLGSGIGFLSEDDSDPAPAAATTETQSETQTDLALEIEALTGPEDANLHPSEFEASTAESSDEQAEESSFGVDDANATKMPEISGFLDSDSPDPNLLPVPDLQDSLLEDLIMEVI</sequence>
<gene>
    <name evidence="3" type="ORF">SULPSESMR1_04025</name>
</gene>
<dbReference type="KEGG" id="spse:SULPSESMR1_04025"/>
<feature type="compositionally biased region" description="Low complexity" evidence="1">
    <location>
        <begin position="158"/>
        <end position="174"/>
    </location>
</feature>
<keyword evidence="3" id="KW-0614">Plasmid</keyword>